<name>A0A267DTP7_9PLAT</name>
<proteinExistence type="predicted"/>
<dbReference type="EMBL" id="NIVC01003210">
    <property type="protein sequence ID" value="PAA52605.1"/>
    <property type="molecule type" value="Genomic_DNA"/>
</dbReference>
<keyword evidence="4" id="KW-1185">Reference proteome</keyword>
<comment type="caution">
    <text evidence="3">The sequence shown here is derived from an EMBL/GenBank/DDBJ whole genome shotgun (WGS) entry which is preliminary data.</text>
</comment>
<feature type="compositionally biased region" description="Basic and acidic residues" evidence="1">
    <location>
        <begin position="30"/>
        <end position="54"/>
    </location>
</feature>
<gene>
    <name evidence="3" type="ORF">BOX15_Mlig030149g1</name>
</gene>
<feature type="chain" id="PRO_5013261154" evidence="2">
    <location>
        <begin position="22"/>
        <end position="76"/>
    </location>
</feature>
<evidence type="ECO:0000313" key="4">
    <source>
        <dbReference type="Proteomes" id="UP000215902"/>
    </source>
</evidence>
<reference evidence="3 4" key="1">
    <citation type="submission" date="2017-06" db="EMBL/GenBank/DDBJ databases">
        <title>A platform for efficient transgenesis in Macrostomum lignano, a flatworm model organism for stem cell research.</title>
        <authorList>
            <person name="Berezikov E."/>
        </authorList>
    </citation>
    <scope>NUCLEOTIDE SEQUENCE [LARGE SCALE GENOMIC DNA]</scope>
    <source>
        <strain evidence="3">DV1</strain>
        <tissue evidence="3">Whole organism</tissue>
    </source>
</reference>
<keyword evidence="2" id="KW-0732">Signal</keyword>
<evidence type="ECO:0000313" key="3">
    <source>
        <dbReference type="EMBL" id="PAA52605.1"/>
    </source>
</evidence>
<accession>A0A267DTP7</accession>
<evidence type="ECO:0000256" key="1">
    <source>
        <dbReference type="SAM" id="MobiDB-lite"/>
    </source>
</evidence>
<protein>
    <submittedName>
        <fullName evidence="3">Uncharacterized protein</fullName>
    </submittedName>
</protein>
<feature type="region of interest" description="Disordered" evidence="1">
    <location>
        <begin position="28"/>
        <end position="57"/>
    </location>
</feature>
<dbReference type="AlphaFoldDB" id="A0A267DTP7"/>
<dbReference type="Proteomes" id="UP000215902">
    <property type="component" value="Unassembled WGS sequence"/>
</dbReference>
<evidence type="ECO:0000256" key="2">
    <source>
        <dbReference type="SAM" id="SignalP"/>
    </source>
</evidence>
<feature type="signal peptide" evidence="2">
    <location>
        <begin position="1"/>
        <end position="21"/>
    </location>
</feature>
<organism evidence="3 4">
    <name type="scientific">Macrostomum lignano</name>
    <dbReference type="NCBI Taxonomy" id="282301"/>
    <lineage>
        <taxon>Eukaryota</taxon>
        <taxon>Metazoa</taxon>
        <taxon>Spiralia</taxon>
        <taxon>Lophotrochozoa</taxon>
        <taxon>Platyhelminthes</taxon>
        <taxon>Rhabditophora</taxon>
        <taxon>Macrostomorpha</taxon>
        <taxon>Macrostomida</taxon>
        <taxon>Macrostomidae</taxon>
        <taxon>Macrostomum</taxon>
    </lineage>
</organism>
<sequence>MSWELKSSALIILAMSAASLSESMIAADRAQNDRTTDDGEPANGEHEELAEDKKKKIGSLSPISSAAQSFWLIWHG</sequence>